<evidence type="ECO:0000256" key="5">
    <source>
        <dbReference type="ARBA" id="ARBA00022927"/>
    </source>
</evidence>
<proteinExistence type="inferred from homology"/>
<comment type="subcellular location">
    <subcellularLocation>
        <location evidence="9">Cell membrane</location>
        <topology evidence="9">Single-pass membrane protein</topology>
    </subcellularLocation>
    <subcellularLocation>
        <location evidence="1">Membrane</location>
        <topology evidence="1">Single-pass membrane protein</topology>
    </subcellularLocation>
</comment>
<sequence length="125" mass="13725">MFDIGFAEILIVAIVALVVLGPEKLPTAIRTVGLWVGRIRRTVGSIQAEISQELKIDELKRTTAIKKEELDKELSDMQQPFDILGENSPIAAKTTPVEELQAQADDAQKAKDVQPVEETDKVGKS</sequence>
<dbReference type="Pfam" id="PF02416">
    <property type="entry name" value="TatA_B_E"/>
    <property type="match status" value="1"/>
</dbReference>
<feature type="compositionally biased region" description="Basic and acidic residues" evidence="10">
    <location>
        <begin position="106"/>
        <end position="125"/>
    </location>
</feature>
<evidence type="ECO:0000256" key="7">
    <source>
        <dbReference type="ARBA" id="ARBA00023010"/>
    </source>
</evidence>
<evidence type="ECO:0000256" key="6">
    <source>
        <dbReference type="ARBA" id="ARBA00022989"/>
    </source>
</evidence>
<comment type="function">
    <text evidence="9">Part of the twin-arginine translocation (Tat) system that transports large folded proteins containing a characteristic twin-arginine motif in their signal peptide across membranes. Together with TatC, TatB is part of a receptor directly interacting with Tat signal peptides. TatB may form an oligomeric binding site that transiently accommodates folded Tat precursor proteins before their translocation.</text>
</comment>
<evidence type="ECO:0000256" key="10">
    <source>
        <dbReference type="SAM" id="MobiDB-lite"/>
    </source>
</evidence>
<evidence type="ECO:0000256" key="3">
    <source>
        <dbReference type="ARBA" id="ARBA00022475"/>
    </source>
</evidence>
<evidence type="ECO:0000256" key="9">
    <source>
        <dbReference type="HAMAP-Rule" id="MF_00237"/>
    </source>
</evidence>
<dbReference type="HAMAP" id="MF_00237">
    <property type="entry name" value="TatB"/>
    <property type="match status" value="1"/>
</dbReference>
<evidence type="ECO:0000313" key="13">
    <source>
        <dbReference type="Proteomes" id="UP001449225"/>
    </source>
</evidence>
<feature type="transmembrane region" description="Helical" evidence="11">
    <location>
        <begin position="6"/>
        <end position="22"/>
    </location>
</feature>
<dbReference type="Gene3D" id="1.20.5.3310">
    <property type="match status" value="1"/>
</dbReference>
<keyword evidence="8 9" id="KW-0472">Membrane</keyword>
<comment type="subunit">
    <text evidence="9">The Tat system comprises two distinct complexes: a TatABC complex, containing multiple copies of TatA, TatB and TatC subunits, and a separate TatA complex, containing only TatA subunits. Substrates initially bind to the TatABC complex, which probably triggers association of the separate TatA complex to form the active translocon.</text>
</comment>
<evidence type="ECO:0000313" key="12">
    <source>
        <dbReference type="EMBL" id="MEM5538020.1"/>
    </source>
</evidence>
<keyword evidence="3 9" id="KW-1003">Cell membrane</keyword>
<dbReference type="PANTHER" id="PTHR33162">
    <property type="entry name" value="SEC-INDEPENDENT PROTEIN TRANSLOCASE PROTEIN TATA, CHLOROPLASTIC"/>
    <property type="match status" value="1"/>
</dbReference>
<dbReference type="NCBIfam" id="TIGR01410">
    <property type="entry name" value="tatB"/>
    <property type="match status" value="1"/>
</dbReference>
<keyword evidence="4 9" id="KW-0812">Transmembrane</keyword>
<dbReference type="InterPro" id="IPR018448">
    <property type="entry name" value="TatB"/>
</dbReference>
<protein>
    <recommendedName>
        <fullName evidence="9">Sec-independent protein translocase protein TatB</fullName>
    </recommendedName>
</protein>
<dbReference type="InterPro" id="IPR003369">
    <property type="entry name" value="TatA/B/E"/>
</dbReference>
<keyword evidence="13" id="KW-1185">Reference proteome</keyword>
<gene>
    <name evidence="9 12" type="primary">tatB</name>
    <name evidence="12" type="ORF">WNY58_16680</name>
</gene>
<keyword evidence="2 9" id="KW-0813">Transport</keyword>
<evidence type="ECO:0000256" key="8">
    <source>
        <dbReference type="ARBA" id="ARBA00023136"/>
    </source>
</evidence>
<reference evidence="12 13" key="1">
    <citation type="submission" date="2024-03" db="EMBL/GenBank/DDBJ databases">
        <title>Community enrichment and isolation of bacterial strains for fucoidan degradation.</title>
        <authorList>
            <person name="Sichert A."/>
        </authorList>
    </citation>
    <scope>NUCLEOTIDE SEQUENCE [LARGE SCALE GENOMIC DNA]</scope>
    <source>
        <strain evidence="12 13">AS76</strain>
    </source>
</reference>
<name>A0ABU9TWD0_9GAMM</name>
<dbReference type="Proteomes" id="UP001449225">
    <property type="component" value="Unassembled WGS sequence"/>
</dbReference>
<keyword evidence="5 9" id="KW-0653">Protein transport</keyword>
<comment type="similarity">
    <text evidence="9">Belongs to the TatB family.</text>
</comment>
<keyword evidence="7 9" id="KW-0811">Translocation</keyword>
<dbReference type="PRINTS" id="PR01506">
    <property type="entry name" value="TATBPROTEIN"/>
</dbReference>
<organism evidence="12 13">
    <name type="scientific">Neptuniibacter pectenicola</name>
    <dbReference type="NCBI Taxonomy" id="1806669"/>
    <lineage>
        <taxon>Bacteria</taxon>
        <taxon>Pseudomonadati</taxon>
        <taxon>Pseudomonadota</taxon>
        <taxon>Gammaproteobacteria</taxon>
        <taxon>Oceanospirillales</taxon>
        <taxon>Oceanospirillaceae</taxon>
        <taxon>Neptuniibacter</taxon>
    </lineage>
</organism>
<accession>A0ABU9TWD0</accession>
<dbReference type="PANTHER" id="PTHR33162:SF1">
    <property type="entry name" value="SEC-INDEPENDENT PROTEIN TRANSLOCASE PROTEIN TATA, CHLOROPLASTIC"/>
    <property type="match status" value="1"/>
</dbReference>
<evidence type="ECO:0000256" key="2">
    <source>
        <dbReference type="ARBA" id="ARBA00022448"/>
    </source>
</evidence>
<feature type="region of interest" description="Disordered" evidence="10">
    <location>
        <begin position="94"/>
        <end position="125"/>
    </location>
</feature>
<comment type="caution">
    <text evidence="12">The sequence shown here is derived from an EMBL/GenBank/DDBJ whole genome shotgun (WGS) entry which is preliminary data.</text>
</comment>
<evidence type="ECO:0000256" key="1">
    <source>
        <dbReference type="ARBA" id="ARBA00004167"/>
    </source>
</evidence>
<dbReference type="RefSeq" id="WP_342855132.1">
    <property type="nucleotide sequence ID" value="NZ_JBBMRA010000027.1"/>
</dbReference>
<evidence type="ECO:0000256" key="4">
    <source>
        <dbReference type="ARBA" id="ARBA00022692"/>
    </source>
</evidence>
<evidence type="ECO:0000256" key="11">
    <source>
        <dbReference type="SAM" id="Phobius"/>
    </source>
</evidence>
<keyword evidence="6 9" id="KW-1133">Transmembrane helix</keyword>
<dbReference type="EMBL" id="JBBMRA010000027">
    <property type="protein sequence ID" value="MEM5538020.1"/>
    <property type="molecule type" value="Genomic_DNA"/>
</dbReference>